<dbReference type="InterPro" id="IPR045518">
    <property type="entry name" value="2EXR"/>
</dbReference>
<dbReference type="AlphaFoldDB" id="A0A6V8H7G2"/>
<dbReference type="PANTHER" id="PTHR35910:SF6">
    <property type="entry name" value="2EXR DOMAIN-CONTAINING PROTEIN"/>
    <property type="match status" value="1"/>
</dbReference>
<accession>A0A6V8H7G2</accession>
<gene>
    <name evidence="2" type="ORF">TCE0_022f06753</name>
</gene>
<organism evidence="2 3">
    <name type="scientific">Talaromyces pinophilus</name>
    <name type="common">Penicillium pinophilum</name>
    <dbReference type="NCBI Taxonomy" id="128442"/>
    <lineage>
        <taxon>Eukaryota</taxon>
        <taxon>Fungi</taxon>
        <taxon>Dikarya</taxon>
        <taxon>Ascomycota</taxon>
        <taxon>Pezizomycotina</taxon>
        <taxon>Eurotiomycetes</taxon>
        <taxon>Eurotiomycetidae</taxon>
        <taxon>Eurotiales</taxon>
        <taxon>Trichocomaceae</taxon>
        <taxon>Talaromyces</taxon>
        <taxon>Talaromyces sect. Talaromyces</taxon>
    </lineage>
</organism>
<reference evidence="3" key="1">
    <citation type="journal article" date="2015" name="Genome Announc.">
        <title>Draft genome sequence of Talaromyces cellulolyticus strain Y-94, a source of lignocellulosic biomass-degrading enzymes.</title>
        <authorList>
            <person name="Fujii T."/>
            <person name="Koike H."/>
            <person name="Sawayama S."/>
            <person name="Yano S."/>
            <person name="Inoue H."/>
        </authorList>
    </citation>
    <scope>NUCLEOTIDE SEQUENCE [LARGE SCALE GENOMIC DNA]</scope>
    <source>
        <strain evidence="3">Y-94</strain>
    </source>
</reference>
<sequence>MALTLFPLFPLLPTELRLQIWHEALPPPISQPLYFYEKGCWGPRHLTETDPDYDPNNDEHNWCLEFHCSRLTPLKIDVPLFYVNQEARRSVLPWIHDQDLAIRFSREMQSLVLVRSFDPERDTLYVSEDQWHDFHVEPFDRMFEPDLENKNLSCFAPAFRRLAVPSALIMKDPRAFGELFHWYYGIDEILLIVEARPDEFWHEGNEIKVQQRWEPESGDIQWPTFCWNHASNGFLWEGNRDVFGNDPLYKVLQDVGPQLVEKLRESRMQRLAIQPTLVVKK</sequence>
<proteinExistence type="predicted"/>
<evidence type="ECO:0000313" key="2">
    <source>
        <dbReference type="EMBL" id="GAM37119.1"/>
    </source>
</evidence>
<keyword evidence="3" id="KW-1185">Reference proteome</keyword>
<protein>
    <recommendedName>
        <fullName evidence="1">2EXR domain-containing protein</fullName>
    </recommendedName>
</protein>
<name>A0A6V8H7G2_TALPI</name>
<comment type="caution">
    <text evidence="2">The sequence shown here is derived from an EMBL/GenBank/DDBJ whole genome shotgun (WGS) entry which is preliminary data.</text>
</comment>
<feature type="domain" description="2EXR" evidence="1">
    <location>
        <begin position="6"/>
        <end position="124"/>
    </location>
</feature>
<dbReference type="PANTHER" id="PTHR35910">
    <property type="entry name" value="2EXR DOMAIN-CONTAINING PROTEIN"/>
    <property type="match status" value="1"/>
</dbReference>
<evidence type="ECO:0000313" key="3">
    <source>
        <dbReference type="Proteomes" id="UP000053095"/>
    </source>
</evidence>
<dbReference type="Proteomes" id="UP000053095">
    <property type="component" value="Unassembled WGS sequence"/>
</dbReference>
<dbReference type="EMBL" id="DF933818">
    <property type="protein sequence ID" value="GAM37119.1"/>
    <property type="molecule type" value="Genomic_DNA"/>
</dbReference>
<dbReference type="Pfam" id="PF20150">
    <property type="entry name" value="2EXR"/>
    <property type="match status" value="1"/>
</dbReference>
<evidence type="ECO:0000259" key="1">
    <source>
        <dbReference type="Pfam" id="PF20150"/>
    </source>
</evidence>